<reference evidence="3" key="1">
    <citation type="journal article" date="2020" name="J Insects Food Feed">
        <title>The yellow mealworm (Tenebrio molitor) genome: a resource for the emerging insects as food and feed industry.</title>
        <authorList>
            <person name="Eriksson T."/>
            <person name="Andere A."/>
            <person name="Kelstrup H."/>
            <person name="Emery V."/>
            <person name="Picard C."/>
        </authorList>
    </citation>
    <scope>NUCLEOTIDE SEQUENCE</scope>
    <source>
        <strain evidence="3">Stoneville</strain>
        <tissue evidence="3">Whole head</tissue>
    </source>
</reference>
<feature type="compositionally biased region" description="Basic and acidic residues" evidence="1">
    <location>
        <begin position="284"/>
        <end position="299"/>
    </location>
</feature>
<feature type="compositionally biased region" description="Basic and acidic residues" evidence="1">
    <location>
        <begin position="257"/>
        <end position="273"/>
    </location>
</feature>
<evidence type="ECO:0000313" key="4">
    <source>
        <dbReference type="Proteomes" id="UP000719412"/>
    </source>
</evidence>
<keyword evidence="4" id="KW-1185">Reference proteome</keyword>
<gene>
    <name evidence="3" type="ORF">GEV33_001862</name>
</gene>
<evidence type="ECO:0000313" key="3">
    <source>
        <dbReference type="EMBL" id="KAH0820929.1"/>
    </source>
</evidence>
<dbReference type="Proteomes" id="UP000719412">
    <property type="component" value="Unassembled WGS sequence"/>
</dbReference>
<comment type="caution">
    <text evidence="3">The sequence shown here is derived from an EMBL/GenBank/DDBJ whole genome shotgun (WGS) entry which is preliminary data.</text>
</comment>
<proteinExistence type="predicted"/>
<evidence type="ECO:0000256" key="1">
    <source>
        <dbReference type="SAM" id="MobiDB-lite"/>
    </source>
</evidence>
<feature type="chain" id="PRO_5035277367" evidence="2">
    <location>
        <begin position="22"/>
        <end position="382"/>
    </location>
</feature>
<organism evidence="3 4">
    <name type="scientific">Tenebrio molitor</name>
    <name type="common">Yellow mealworm beetle</name>
    <dbReference type="NCBI Taxonomy" id="7067"/>
    <lineage>
        <taxon>Eukaryota</taxon>
        <taxon>Metazoa</taxon>
        <taxon>Ecdysozoa</taxon>
        <taxon>Arthropoda</taxon>
        <taxon>Hexapoda</taxon>
        <taxon>Insecta</taxon>
        <taxon>Pterygota</taxon>
        <taxon>Neoptera</taxon>
        <taxon>Endopterygota</taxon>
        <taxon>Coleoptera</taxon>
        <taxon>Polyphaga</taxon>
        <taxon>Cucujiformia</taxon>
        <taxon>Tenebrionidae</taxon>
        <taxon>Tenebrio</taxon>
    </lineage>
</organism>
<dbReference type="EMBL" id="JABDTM020010179">
    <property type="protein sequence ID" value="KAH0820929.1"/>
    <property type="molecule type" value="Genomic_DNA"/>
</dbReference>
<name>A0A8J6LFI2_TENMO</name>
<feature type="signal peptide" evidence="2">
    <location>
        <begin position="1"/>
        <end position="21"/>
    </location>
</feature>
<sequence>MCAKVTLLVGSLTSLVAQLQACNTPQENEEDAPKGAEKPKEKPEKLKEKPKKETDPMSKGGEEEIDRAWKRVKQAEARMRELRSENETMKEELRKAPKNKDEEEKRLQEEIKNARTLEGFEKVKGFNWTETQFENVKMVMGNQIMSREETVAKCVIVEPDDGAMDKSIQKMYRDRFPELCDSDRDFETFVVKMGRGEEQRQTTRKLVKIKIDGTDGNLWEQVTKLRAEMEGEGIDMKKLVQAAFRDSTVKVNIHVPIDSRQKKKQENQPQRKENRNKKRPLKRSSPDHQEHQGRLEDALKKVDGNLTVKKAGSNDIDATTDKEEVVAILEEKLGTGKNWRVSDLRPNRNNTQAATIIMRKQDADNILAEGSLRIGAVLVLRP</sequence>
<keyword evidence="2" id="KW-0732">Signal</keyword>
<feature type="compositionally biased region" description="Basic and acidic residues" evidence="1">
    <location>
        <begin position="31"/>
        <end position="105"/>
    </location>
</feature>
<feature type="region of interest" description="Disordered" evidence="1">
    <location>
        <begin position="23"/>
        <end position="105"/>
    </location>
</feature>
<accession>A0A8J6LFI2</accession>
<reference evidence="3" key="2">
    <citation type="submission" date="2021-08" db="EMBL/GenBank/DDBJ databases">
        <authorList>
            <person name="Eriksson T."/>
        </authorList>
    </citation>
    <scope>NUCLEOTIDE SEQUENCE</scope>
    <source>
        <strain evidence="3">Stoneville</strain>
        <tissue evidence="3">Whole head</tissue>
    </source>
</reference>
<protein>
    <submittedName>
        <fullName evidence="3">Uncharacterized protein</fullName>
    </submittedName>
</protein>
<evidence type="ECO:0000256" key="2">
    <source>
        <dbReference type="SAM" id="SignalP"/>
    </source>
</evidence>
<dbReference type="AlphaFoldDB" id="A0A8J6LFI2"/>
<feature type="region of interest" description="Disordered" evidence="1">
    <location>
        <begin position="255"/>
        <end position="299"/>
    </location>
</feature>